<dbReference type="Gene3D" id="1.10.10.1400">
    <property type="entry name" value="Terminase, small subunit, N-terminal DNA-binding domain, HTH motif"/>
    <property type="match status" value="1"/>
</dbReference>
<accession>A0A7W8NRN6</accession>
<proteinExistence type="predicted"/>
<dbReference type="InterPro" id="IPR038713">
    <property type="entry name" value="Terminase_Gp1_N_sf"/>
</dbReference>
<protein>
    <recommendedName>
        <fullName evidence="3">Terminase small subunit</fullName>
    </recommendedName>
</protein>
<name>A0A7W8NRN6_9DEIO</name>
<dbReference type="AlphaFoldDB" id="A0A7W8NRN6"/>
<organism evidence="1 2">
    <name type="scientific">Deinococcus metalli</name>
    <dbReference type="NCBI Taxonomy" id="1141878"/>
    <lineage>
        <taxon>Bacteria</taxon>
        <taxon>Thermotogati</taxon>
        <taxon>Deinococcota</taxon>
        <taxon>Deinococci</taxon>
        <taxon>Deinococcales</taxon>
        <taxon>Deinococcaceae</taxon>
        <taxon>Deinococcus</taxon>
    </lineage>
</organism>
<sequence length="191" mass="19981">MDEFDLRCAGRDRCCGVMSLKPQHARFLLGYQQHRNATRAAIEAGYLESNAAQAGSRLLKKPAIMAALAKDPPGLYPLVNLPSGVQLGFSFEGRPISPDVALALAQECGSPGARSMWVHGLAMLTLLTAQLGNEMIRGCPGRDGHETAVEPSRGPGLAYLVQAGGAALPGPFCAARGSDEGLKVQEAARGG</sequence>
<dbReference type="Proteomes" id="UP000539473">
    <property type="component" value="Unassembled WGS sequence"/>
</dbReference>
<dbReference type="InterPro" id="IPR005335">
    <property type="entry name" value="Terminase_ssu"/>
</dbReference>
<dbReference type="EMBL" id="JACHFK010000022">
    <property type="protein sequence ID" value="MBB5379161.1"/>
    <property type="molecule type" value="Genomic_DNA"/>
</dbReference>
<evidence type="ECO:0008006" key="3">
    <source>
        <dbReference type="Google" id="ProtNLM"/>
    </source>
</evidence>
<comment type="caution">
    <text evidence="1">The sequence shown here is derived from an EMBL/GenBank/DDBJ whole genome shotgun (WGS) entry which is preliminary data.</text>
</comment>
<reference evidence="1 2" key="1">
    <citation type="submission" date="2020-08" db="EMBL/GenBank/DDBJ databases">
        <title>Genomic Encyclopedia of Type Strains, Phase IV (KMG-IV): sequencing the most valuable type-strain genomes for metagenomic binning, comparative biology and taxonomic classification.</title>
        <authorList>
            <person name="Goeker M."/>
        </authorList>
    </citation>
    <scope>NUCLEOTIDE SEQUENCE [LARGE SCALE GENOMIC DNA]</scope>
    <source>
        <strain evidence="1 2">DSM 27521</strain>
    </source>
</reference>
<evidence type="ECO:0000313" key="1">
    <source>
        <dbReference type="EMBL" id="MBB5379161.1"/>
    </source>
</evidence>
<dbReference type="GO" id="GO:0051276">
    <property type="term" value="P:chromosome organization"/>
    <property type="evidence" value="ECO:0007669"/>
    <property type="project" value="InterPro"/>
</dbReference>
<dbReference type="Pfam" id="PF03592">
    <property type="entry name" value="Terminase_2"/>
    <property type="match status" value="1"/>
</dbReference>
<dbReference type="RefSeq" id="WP_221275309.1">
    <property type="nucleotide sequence ID" value="NZ_BNAJ01000021.1"/>
</dbReference>
<evidence type="ECO:0000313" key="2">
    <source>
        <dbReference type="Proteomes" id="UP000539473"/>
    </source>
</evidence>
<gene>
    <name evidence="1" type="ORF">HNQ07_004676</name>
</gene>